<dbReference type="GO" id="GO:0004134">
    <property type="term" value="F:4-alpha-glucanotransferase activity"/>
    <property type="evidence" value="ECO:0007669"/>
    <property type="project" value="UniProtKB-EC"/>
</dbReference>
<evidence type="ECO:0000256" key="7">
    <source>
        <dbReference type="ARBA" id="ARBA00023277"/>
    </source>
</evidence>
<dbReference type="Gene3D" id="3.20.20.80">
    <property type="entry name" value="Glycosidases"/>
    <property type="match status" value="1"/>
</dbReference>
<sequence length="470" mass="50515">MNDEQILKLARAAGLAQEWTNAFGQPMRVSPEALRRILERLGFPCNSEDDCRDSHARLAALDGGNGFPPLLTFVVGHPLHLPAAPRLAGQTWRIEFEEGGHVDGRLPGDTSLGVELPAVDRCGYHRLTIGDTATTLAIAPPRCFGIADALNHNGGQPRLWGLGVQLYSLRRTGDGGIGDFTGLAEFARSAAGHGASALAISPVHAMFSADVHRFSPYGPSSRLFLNALHIDPAAVLGRDAMAAELAGLGADEATRYATLEKLELIDWPQAAQLRLALLRRLYARMAASGRNSGFDEFCRKGGDALRDHARFEALHAWQLANGESGYWMEWPEGLRDPYGAAVEAFASQHEAEVDFHLFLQWQAACGLDSAQKAARDAGMPIGLITDLAVGADNGGSQAWSRQAEIINGLSVGAPPDVLNTRGQSWGLGAFSPHAMKARGFGAYIEMLRAIFTHAGGARIDHVLGLNRLWL</sequence>
<organism evidence="10 11">
    <name type="scientific">Noviherbaspirillum denitrificans</name>
    <dbReference type="NCBI Taxonomy" id="1968433"/>
    <lineage>
        <taxon>Bacteria</taxon>
        <taxon>Pseudomonadati</taxon>
        <taxon>Pseudomonadota</taxon>
        <taxon>Betaproteobacteria</taxon>
        <taxon>Burkholderiales</taxon>
        <taxon>Oxalobacteraceae</taxon>
        <taxon>Noviherbaspirillum</taxon>
    </lineage>
</organism>
<dbReference type="Proteomes" id="UP000197535">
    <property type="component" value="Unassembled WGS sequence"/>
</dbReference>
<keyword evidence="11" id="KW-1185">Reference proteome</keyword>
<dbReference type="EMBL" id="LSTO01000001">
    <property type="protein sequence ID" value="OWW23053.1"/>
    <property type="molecule type" value="Genomic_DNA"/>
</dbReference>
<feature type="non-terminal residue" evidence="10">
    <location>
        <position position="470"/>
    </location>
</feature>
<name>A0A254TQX7_9BURK</name>
<dbReference type="RefSeq" id="WP_088709967.1">
    <property type="nucleotide sequence ID" value="NZ_LSTO01000001.1"/>
</dbReference>
<evidence type="ECO:0000256" key="3">
    <source>
        <dbReference type="ARBA" id="ARBA00012560"/>
    </source>
</evidence>
<accession>A0A254TQX7</accession>
<dbReference type="OrthoDB" id="9763489at2"/>
<evidence type="ECO:0000256" key="1">
    <source>
        <dbReference type="ARBA" id="ARBA00000439"/>
    </source>
</evidence>
<comment type="caution">
    <text evidence="10">The sequence shown here is derived from an EMBL/GenBank/DDBJ whole genome shotgun (WGS) entry which is preliminary data.</text>
</comment>
<dbReference type="AlphaFoldDB" id="A0A254TQX7"/>
<evidence type="ECO:0000256" key="6">
    <source>
        <dbReference type="ARBA" id="ARBA00022679"/>
    </source>
</evidence>
<keyword evidence="6 10" id="KW-0808">Transferase</keyword>
<evidence type="ECO:0000256" key="8">
    <source>
        <dbReference type="ARBA" id="ARBA00031423"/>
    </source>
</evidence>
<dbReference type="PANTHER" id="PTHR32438:SF5">
    <property type="entry name" value="4-ALPHA-GLUCANOTRANSFERASE DPE1, CHLOROPLASTIC_AMYLOPLASTIC"/>
    <property type="match status" value="1"/>
</dbReference>
<gene>
    <name evidence="10" type="ORF">AYR66_24955</name>
</gene>
<keyword evidence="5" id="KW-0328">Glycosyltransferase</keyword>
<evidence type="ECO:0000256" key="2">
    <source>
        <dbReference type="ARBA" id="ARBA00005684"/>
    </source>
</evidence>
<evidence type="ECO:0000256" key="4">
    <source>
        <dbReference type="ARBA" id="ARBA00020295"/>
    </source>
</evidence>
<dbReference type="PANTHER" id="PTHR32438">
    <property type="entry name" value="4-ALPHA-GLUCANOTRANSFERASE DPE1, CHLOROPLASTIC/AMYLOPLASTIC"/>
    <property type="match status" value="1"/>
</dbReference>
<dbReference type="EC" id="2.4.1.25" evidence="3"/>
<dbReference type="GO" id="GO:0005975">
    <property type="term" value="P:carbohydrate metabolic process"/>
    <property type="evidence" value="ECO:0007669"/>
    <property type="project" value="InterPro"/>
</dbReference>
<evidence type="ECO:0000256" key="9">
    <source>
        <dbReference type="ARBA" id="ARBA00031501"/>
    </source>
</evidence>
<proteinExistence type="inferred from homology"/>
<evidence type="ECO:0000256" key="5">
    <source>
        <dbReference type="ARBA" id="ARBA00022676"/>
    </source>
</evidence>
<keyword evidence="7" id="KW-0119">Carbohydrate metabolism</keyword>
<protein>
    <recommendedName>
        <fullName evidence="4">4-alpha-glucanotransferase</fullName>
        <ecNumber evidence="3">2.4.1.25</ecNumber>
    </recommendedName>
    <alternativeName>
        <fullName evidence="8">Amylomaltase</fullName>
    </alternativeName>
    <alternativeName>
        <fullName evidence="9">Disproportionating enzyme</fullName>
    </alternativeName>
</protein>
<evidence type="ECO:0000313" key="10">
    <source>
        <dbReference type="EMBL" id="OWW23053.1"/>
    </source>
</evidence>
<dbReference type="SUPFAM" id="SSF51445">
    <property type="entry name" value="(Trans)glycosidases"/>
    <property type="match status" value="1"/>
</dbReference>
<comment type="similarity">
    <text evidence="2">Belongs to the disproportionating enzyme family.</text>
</comment>
<reference evidence="10 11" key="1">
    <citation type="submission" date="2016-02" db="EMBL/GenBank/DDBJ databases">
        <authorList>
            <person name="Wen L."/>
            <person name="He K."/>
            <person name="Yang H."/>
        </authorList>
    </citation>
    <scope>NUCLEOTIDE SEQUENCE [LARGE SCALE GENOMIC DNA]</scope>
    <source>
        <strain evidence="10 11">TSA40</strain>
    </source>
</reference>
<dbReference type="InterPro" id="IPR017853">
    <property type="entry name" value="GH"/>
</dbReference>
<evidence type="ECO:0000313" key="11">
    <source>
        <dbReference type="Proteomes" id="UP000197535"/>
    </source>
</evidence>
<dbReference type="InterPro" id="IPR003385">
    <property type="entry name" value="Glyco_hydro_77"/>
</dbReference>
<comment type="catalytic activity">
    <reaction evidence="1">
        <text>Transfers a segment of a (1-&gt;4)-alpha-D-glucan to a new position in an acceptor, which may be glucose or a (1-&gt;4)-alpha-D-glucan.</text>
        <dbReference type="EC" id="2.4.1.25"/>
    </reaction>
</comment>
<dbReference type="Pfam" id="PF02446">
    <property type="entry name" value="Glyco_hydro_77"/>
    <property type="match status" value="1"/>
</dbReference>